<name>A0ACC2JWV3_9PEZI</name>
<accession>A0ACC2JWV3</accession>
<comment type="caution">
    <text evidence="1">The sequence shown here is derived from an EMBL/GenBank/DDBJ whole genome shotgun (WGS) entry which is preliminary data.</text>
</comment>
<dbReference type="EMBL" id="JAPUUL010000222">
    <property type="protein sequence ID" value="KAJ8131822.1"/>
    <property type="molecule type" value="Genomic_DNA"/>
</dbReference>
<gene>
    <name evidence="1" type="ORF">O1611_g1802</name>
</gene>
<organism evidence="1 2">
    <name type="scientific">Lasiodiplodia mahajangana</name>
    <dbReference type="NCBI Taxonomy" id="1108764"/>
    <lineage>
        <taxon>Eukaryota</taxon>
        <taxon>Fungi</taxon>
        <taxon>Dikarya</taxon>
        <taxon>Ascomycota</taxon>
        <taxon>Pezizomycotina</taxon>
        <taxon>Dothideomycetes</taxon>
        <taxon>Dothideomycetes incertae sedis</taxon>
        <taxon>Botryosphaeriales</taxon>
        <taxon>Botryosphaeriaceae</taxon>
        <taxon>Lasiodiplodia</taxon>
    </lineage>
</organism>
<protein>
    <submittedName>
        <fullName evidence="1">Uncharacterized protein</fullName>
    </submittedName>
</protein>
<reference evidence="1" key="1">
    <citation type="submission" date="2022-12" db="EMBL/GenBank/DDBJ databases">
        <title>Genome Sequence of Lasiodiplodia mahajangana.</title>
        <authorList>
            <person name="Buettner E."/>
        </authorList>
    </citation>
    <scope>NUCLEOTIDE SEQUENCE</scope>
    <source>
        <strain evidence="1">VT137</strain>
    </source>
</reference>
<dbReference type="Proteomes" id="UP001153332">
    <property type="component" value="Unassembled WGS sequence"/>
</dbReference>
<sequence length="478" mass="50701">MSVCTVSNQADADKANSSCSAIVIHAAEGALNFSTLDATQTITVENTPALETLHFPKLRGLHTLSIANSTALKTVSLPLLSASTIEYEGSDAYFQAGSLLNLDISNAPNLSTLELRNLTSLGNVALIDTQAPYAYSDLGSNNVSAALSIRTDSLVTFNELQDVGELQIAAPPGFDYGLYNLRSAGNITISNASRLFALVFGSDNSPQLPPIKINESLVLESAVPPDPIFNENRILFSRITTVGANLSISTVSDLYLDFEGLTDVGGDISLVGNTNCSWNFGQVTGAGSLTILDNENTAIPLFPQLQTVGDIHLRGNIDTSTGPNIFPTLVLARGNVTIEPWNADFNCSKLVSQWQDGLINHLSCNGTGGTNATAKFEGGSGLSPGALAGIGVGTGVFGLLLIGTIVWFAVRRRRRQKVFEMAHPPTWHTGYERRASTPGPSHISVIHEVDGAGIVREKPHDPITPELPALGPYFQLST</sequence>
<keyword evidence="2" id="KW-1185">Reference proteome</keyword>
<evidence type="ECO:0000313" key="2">
    <source>
        <dbReference type="Proteomes" id="UP001153332"/>
    </source>
</evidence>
<proteinExistence type="predicted"/>
<evidence type="ECO:0000313" key="1">
    <source>
        <dbReference type="EMBL" id="KAJ8131822.1"/>
    </source>
</evidence>